<accession>A0A8H4H3J4</accession>
<reference evidence="10" key="2">
    <citation type="submission" date="2020-04" db="EMBL/GenBank/DDBJ databases">
        <authorList>
            <person name="Santos R.A.C."/>
            <person name="Steenwyk J.L."/>
            <person name="Rivero-Menendez O."/>
            <person name="Mead M.E."/>
            <person name="Silva L.P."/>
            <person name="Bastos R.W."/>
            <person name="Alastruey-Izquierdo A."/>
            <person name="Goldman G.H."/>
            <person name="Rokas A."/>
        </authorList>
    </citation>
    <scope>NUCLEOTIDE SEQUENCE</scope>
    <source>
        <strain evidence="10">CNM-CM6805</strain>
    </source>
</reference>
<keyword evidence="3" id="KW-0158">Chromosome</keyword>
<dbReference type="InterPro" id="IPR008685">
    <property type="entry name" value="Centromere_Mis12"/>
</dbReference>
<evidence type="ECO:0008006" key="12">
    <source>
        <dbReference type="Google" id="ProtNLM"/>
    </source>
</evidence>
<dbReference type="GO" id="GO:0051301">
    <property type="term" value="P:cell division"/>
    <property type="evidence" value="ECO:0007669"/>
    <property type="project" value="UniProtKB-KW"/>
</dbReference>
<sequence length="479" mass="53090">MRQFDDPATIAPTKCSLDCDAEVETKHHGSLKKHQHYRGPCIVTSSLPAKSSAVPRVYIVSSAFALFASLDQVPRLPVLSDGFAYVSMNDATNSLLTEHFSYTPLSLIDDIINSINNLIYQAISSLESGLLATPPERLGFAHANNASTIPDTDEDGNVVYPEAKLELENGLHQLETLLEATVDKAFDKFEIYVLRNIFTVPDDLLNYIRLSHHENLVLDPSPNAPTPETIYALRKKLNETKKLNRSLKRESAQNEAVISQLRSIVSTVHAPDFAKDTNGEGKAGTLLPKQEKDLDLSFLTSSPAAQQLRVGVDTGPTTQYTPLTTNTTFILSQLPALQAMLKQLRPKLISLPKSSEIMESDAKFDERREYIESRIKLHLERTGQLPVGANGSPTIVGRRIDMAEAQALESVTVDGDIKSTPSTIDHVTPSYRHLVHRYRLYALQFVSSARILPNRQVPVPFHTDWVVQQKCFASLSAIL</sequence>
<keyword evidence="9" id="KW-0137">Centromere</keyword>
<dbReference type="PANTHER" id="PTHR14527:SF2">
    <property type="entry name" value="PROTEIN MIS12 HOMOLOG"/>
    <property type="match status" value="1"/>
</dbReference>
<comment type="similarity">
    <text evidence="2">Belongs to the mis12 family.</text>
</comment>
<dbReference type="GO" id="GO:0000070">
    <property type="term" value="P:mitotic sister chromatid segregation"/>
    <property type="evidence" value="ECO:0007669"/>
    <property type="project" value="TreeGrafter"/>
</dbReference>
<comment type="subcellular location">
    <subcellularLocation>
        <location evidence="1">Chromosome</location>
        <location evidence="1">Centromere</location>
        <location evidence="1">Kinetochore</location>
    </subcellularLocation>
</comment>
<keyword evidence="6" id="KW-0995">Kinetochore</keyword>
<keyword evidence="7" id="KW-0175">Coiled coil</keyword>
<evidence type="ECO:0000256" key="5">
    <source>
        <dbReference type="ARBA" id="ARBA00022776"/>
    </source>
</evidence>
<keyword evidence="8" id="KW-0131">Cell cycle</keyword>
<reference evidence="10" key="1">
    <citation type="journal article" date="2020" name="bioRxiv">
        <title>Genomic and phenotypic heterogeneity of clinical isolates of the human pathogens Aspergillus fumigatus, Aspergillus lentulus and Aspergillus fumigatiaffinis.</title>
        <authorList>
            <person name="dos Santos R.A.C."/>
            <person name="Steenwyk J.L."/>
            <person name="Rivero-Menendez O."/>
            <person name="Mead M.E."/>
            <person name="Silva L.P."/>
            <person name="Bastos R.W."/>
            <person name="Alastruey-Izquierdo A."/>
            <person name="Goldman G.H."/>
            <person name="Rokas A."/>
        </authorList>
    </citation>
    <scope>NUCLEOTIDE SEQUENCE</scope>
    <source>
        <strain evidence="10">CNM-CM6805</strain>
    </source>
</reference>
<dbReference type="GO" id="GO:0051382">
    <property type="term" value="P:kinetochore assembly"/>
    <property type="evidence" value="ECO:0007669"/>
    <property type="project" value="TreeGrafter"/>
</dbReference>
<evidence type="ECO:0000256" key="4">
    <source>
        <dbReference type="ARBA" id="ARBA00022618"/>
    </source>
</evidence>
<evidence type="ECO:0000313" key="11">
    <source>
        <dbReference type="Proteomes" id="UP000653565"/>
    </source>
</evidence>
<dbReference type="GO" id="GO:0000444">
    <property type="term" value="C:MIS12/MIND type complex"/>
    <property type="evidence" value="ECO:0007669"/>
    <property type="project" value="TreeGrafter"/>
</dbReference>
<evidence type="ECO:0000256" key="2">
    <source>
        <dbReference type="ARBA" id="ARBA00008643"/>
    </source>
</evidence>
<keyword evidence="11" id="KW-1185">Reference proteome</keyword>
<keyword evidence="5" id="KW-0498">Mitosis</keyword>
<comment type="caution">
    <text evidence="10">The sequence shown here is derived from an EMBL/GenBank/DDBJ whole genome shotgun (WGS) entry which is preliminary data.</text>
</comment>
<dbReference type="OrthoDB" id="1884855at2759"/>
<proteinExistence type="inferred from homology"/>
<evidence type="ECO:0000256" key="9">
    <source>
        <dbReference type="ARBA" id="ARBA00023328"/>
    </source>
</evidence>
<keyword evidence="4" id="KW-0132">Cell division</keyword>
<evidence type="ECO:0000256" key="3">
    <source>
        <dbReference type="ARBA" id="ARBA00022454"/>
    </source>
</evidence>
<dbReference type="Pfam" id="PF05859">
    <property type="entry name" value="Mis12"/>
    <property type="match status" value="1"/>
</dbReference>
<dbReference type="PANTHER" id="PTHR14527">
    <property type="entry name" value="PROTEIN MIS12 HOMOLOG"/>
    <property type="match status" value="1"/>
</dbReference>
<evidence type="ECO:0000313" key="10">
    <source>
        <dbReference type="EMBL" id="KAF4235962.1"/>
    </source>
</evidence>
<organism evidence="10 11">
    <name type="scientific">Aspergillus fumigatiaffinis</name>
    <dbReference type="NCBI Taxonomy" id="340414"/>
    <lineage>
        <taxon>Eukaryota</taxon>
        <taxon>Fungi</taxon>
        <taxon>Dikarya</taxon>
        <taxon>Ascomycota</taxon>
        <taxon>Pezizomycotina</taxon>
        <taxon>Eurotiomycetes</taxon>
        <taxon>Eurotiomycetidae</taxon>
        <taxon>Eurotiales</taxon>
        <taxon>Aspergillaceae</taxon>
        <taxon>Aspergillus</taxon>
        <taxon>Aspergillus subgen. Fumigati</taxon>
    </lineage>
</organism>
<dbReference type="AlphaFoldDB" id="A0A8H4H3J4"/>
<evidence type="ECO:0000256" key="7">
    <source>
        <dbReference type="ARBA" id="ARBA00023054"/>
    </source>
</evidence>
<name>A0A8H4H3J4_9EURO</name>
<gene>
    <name evidence="10" type="ORF">CNMCM6805_007750</name>
</gene>
<evidence type="ECO:0000256" key="1">
    <source>
        <dbReference type="ARBA" id="ARBA00004629"/>
    </source>
</evidence>
<protein>
    <recommendedName>
        <fullName evidence="12">MIND kinetochore complex component Mtw1</fullName>
    </recommendedName>
</protein>
<evidence type="ECO:0000256" key="6">
    <source>
        <dbReference type="ARBA" id="ARBA00022838"/>
    </source>
</evidence>
<dbReference type="Proteomes" id="UP000653565">
    <property type="component" value="Unassembled WGS sequence"/>
</dbReference>
<evidence type="ECO:0000256" key="8">
    <source>
        <dbReference type="ARBA" id="ARBA00023306"/>
    </source>
</evidence>
<dbReference type="EMBL" id="JAAAPX010000055">
    <property type="protein sequence ID" value="KAF4235962.1"/>
    <property type="molecule type" value="Genomic_DNA"/>
</dbReference>
<dbReference type="GO" id="GO:0005634">
    <property type="term" value="C:nucleus"/>
    <property type="evidence" value="ECO:0007669"/>
    <property type="project" value="InterPro"/>
</dbReference>